<name>A0A8G1R2E3_9EURO</name>
<evidence type="ECO:0000256" key="1">
    <source>
        <dbReference type="SAM" id="MobiDB-lite"/>
    </source>
</evidence>
<dbReference type="AlphaFoldDB" id="A0A8G1R2E3"/>
<feature type="region of interest" description="Disordered" evidence="1">
    <location>
        <begin position="136"/>
        <end position="156"/>
    </location>
</feature>
<gene>
    <name evidence="2" type="ORF">BO85DRAFT_437917</name>
</gene>
<proteinExistence type="predicted"/>
<reference evidence="2 3" key="1">
    <citation type="submission" date="2018-02" db="EMBL/GenBank/DDBJ databases">
        <title>The genomes of Aspergillus section Nigri reveals drivers in fungal speciation.</title>
        <authorList>
            <consortium name="DOE Joint Genome Institute"/>
            <person name="Vesth T.C."/>
            <person name="Nybo J."/>
            <person name="Theobald S."/>
            <person name="Brandl J."/>
            <person name="Frisvad J.C."/>
            <person name="Nielsen K.F."/>
            <person name="Lyhne E.K."/>
            <person name="Kogle M.E."/>
            <person name="Kuo A."/>
            <person name="Riley R."/>
            <person name="Clum A."/>
            <person name="Nolan M."/>
            <person name="Lipzen A."/>
            <person name="Salamov A."/>
            <person name="Henrissat B."/>
            <person name="Wiebenga A."/>
            <person name="De vries R.P."/>
            <person name="Grigoriev I.V."/>
            <person name="Mortensen U.H."/>
            <person name="Andersen M.R."/>
            <person name="Baker S.E."/>
        </authorList>
    </citation>
    <scope>NUCLEOTIDE SEQUENCE [LARGE SCALE GENOMIC DNA]</scope>
    <source>
        <strain evidence="2 3">CBS 112811</strain>
    </source>
</reference>
<dbReference type="EMBL" id="KZ825060">
    <property type="protein sequence ID" value="RAH58781.1"/>
    <property type="molecule type" value="Genomic_DNA"/>
</dbReference>
<accession>A0A8G1R2E3</accession>
<protein>
    <submittedName>
        <fullName evidence="2">Uncharacterized protein</fullName>
    </submittedName>
</protein>
<organism evidence="2 3">
    <name type="scientific">Aspergillus piperis CBS 112811</name>
    <dbReference type="NCBI Taxonomy" id="1448313"/>
    <lineage>
        <taxon>Eukaryota</taxon>
        <taxon>Fungi</taxon>
        <taxon>Dikarya</taxon>
        <taxon>Ascomycota</taxon>
        <taxon>Pezizomycotina</taxon>
        <taxon>Eurotiomycetes</taxon>
        <taxon>Eurotiomycetidae</taxon>
        <taxon>Eurotiales</taxon>
        <taxon>Aspergillaceae</taxon>
        <taxon>Aspergillus</taxon>
        <taxon>Aspergillus subgen. Circumdati</taxon>
    </lineage>
</organism>
<keyword evidence="3" id="KW-1185">Reference proteome</keyword>
<evidence type="ECO:0000313" key="3">
    <source>
        <dbReference type="Proteomes" id="UP000249526"/>
    </source>
</evidence>
<sequence length="156" mass="17386">MLSDAISILTPRNIYTRELVLALSHKLETTGPQHHVKVQAHRWGGSSLSCEWSADTGKILRKRDLSKSSFSFSGVMRYSDPQLSRADSLSAMFSAMTLVLGPAFHELYDNSEILSRKDGSSLTDLRPPFPAFRKPLSTWANEIPPGEANEDKLNPR</sequence>
<dbReference type="GeneID" id="37162048"/>
<dbReference type="RefSeq" id="XP_025516703.1">
    <property type="nucleotide sequence ID" value="XM_025658646.1"/>
</dbReference>
<dbReference type="Proteomes" id="UP000249526">
    <property type="component" value="Unassembled WGS sequence"/>
</dbReference>
<evidence type="ECO:0000313" key="2">
    <source>
        <dbReference type="EMBL" id="RAH58781.1"/>
    </source>
</evidence>